<feature type="signal peptide" evidence="1">
    <location>
        <begin position="1"/>
        <end position="18"/>
    </location>
</feature>
<gene>
    <name evidence="2" type="ORF">KFZ77_18760</name>
</gene>
<dbReference type="EMBL" id="CP074352">
    <property type="protein sequence ID" value="UYU31822.1"/>
    <property type="molecule type" value="Genomic_DNA"/>
</dbReference>
<evidence type="ECO:0000313" key="2">
    <source>
        <dbReference type="EMBL" id="UYU31822.1"/>
    </source>
</evidence>
<evidence type="ECO:0000313" key="3">
    <source>
        <dbReference type="Proteomes" id="UP001156318"/>
    </source>
</evidence>
<organism evidence="2 3">
    <name type="scientific">Siccibacter colletis</name>
    <dbReference type="NCBI Taxonomy" id="1505757"/>
    <lineage>
        <taxon>Bacteria</taxon>
        <taxon>Pseudomonadati</taxon>
        <taxon>Pseudomonadota</taxon>
        <taxon>Gammaproteobacteria</taxon>
        <taxon>Enterobacterales</taxon>
        <taxon>Enterobacteriaceae</taxon>
        <taxon>Siccibacter</taxon>
    </lineage>
</organism>
<feature type="chain" id="PRO_5045858306" evidence="1">
    <location>
        <begin position="19"/>
        <end position="102"/>
    </location>
</feature>
<evidence type="ECO:0000256" key="1">
    <source>
        <dbReference type="SAM" id="SignalP"/>
    </source>
</evidence>
<reference evidence="2 3" key="1">
    <citation type="submission" date="2021-05" db="EMBL/GenBank/DDBJ databases">
        <title>Isolation, identification, and the growth promoting effects of Pantoea dispersa strain YSD J2 from the aboveground leaves of Cyperus esculentus L.Var. Sativus.</title>
        <authorList>
            <person name="Wang S."/>
            <person name="Tang X.M."/>
            <person name="Huang Y.N."/>
        </authorList>
    </citation>
    <scope>NUCLEOTIDE SEQUENCE [LARGE SCALE GENOMIC DNA]</scope>
    <source>
        <strain evidence="3">YSD YN2</strain>
    </source>
</reference>
<keyword evidence="1" id="KW-0732">Signal</keyword>
<accession>A0ABY6JDB6</accession>
<protein>
    <submittedName>
        <fullName evidence="2">Uncharacterized protein</fullName>
    </submittedName>
</protein>
<sequence>MKLITTLLALCLPVSAWADSAQVCLEYGKQQMAENAEMLNLLSAMHIEPDSVVENRYEANVGSQPVATELSAGLRSRQGDAVTMLCLLNDDRPLYVYFNTRK</sequence>
<keyword evidence="3" id="KW-1185">Reference proteome</keyword>
<dbReference type="Proteomes" id="UP001156318">
    <property type="component" value="Chromosome"/>
</dbReference>
<proteinExistence type="predicted"/>
<name>A0ABY6JDB6_9ENTR</name>
<dbReference type="RefSeq" id="WP_264385045.1">
    <property type="nucleotide sequence ID" value="NZ_CP074352.1"/>
</dbReference>